<dbReference type="KEGG" id="pfer:IRI77_28390"/>
<reference evidence="1 2" key="1">
    <citation type="submission" date="2020-10" db="EMBL/GenBank/DDBJ databases">
        <title>Complete genome sequence of Paludibaculum fermentans P105T, a facultatively anaerobic acidobacterium capable of dissimilatory Fe(III) reduction.</title>
        <authorList>
            <person name="Dedysh S.N."/>
            <person name="Beletsky A.V."/>
            <person name="Kulichevskaya I.S."/>
            <person name="Mardanov A.V."/>
            <person name="Ravin N.V."/>
        </authorList>
    </citation>
    <scope>NUCLEOTIDE SEQUENCE [LARGE SCALE GENOMIC DNA]</scope>
    <source>
        <strain evidence="1 2">P105</strain>
    </source>
</reference>
<sequence length="132" mass="14908">MNMGLNERRKIKEMQEVTLPGRVKEIEEICGAPIPYQVDWESMADDGQALNFVDNISCHRLNMALRMICQDDMGKQAVREGLKEVKLKNVKDRESMSLSFTGGVLEMHCAYALGAGGMFSDGEIRQLLEQRL</sequence>
<accession>A0A7S7SI61</accession>
<name>A0A7S7SI61_PALFE</name>
<keyword evidence="2" id="KW-1185">Reference proteome</keyword>
<organism evidence="1 2">
    <name type="scientific">Paludibaculum fermentans</name>
    <dbReference type="NCBI Taxonomy" id="1473598"/>
    <lineage>
        <taxon>Bacteria</taxon>
        <taxon>Pseudomonadati</taxon>
        <taxon>Acidobacteriota</taxon>
        <taxon>Terriglobia</taxon>
        <taxon>Bryobacterales</taxon>
        <taxon>Bryobacteraceae</taxon>
        <taxon>Paludibaculum</taxon>
    </lineage>
</organism>
<dbReference type="Proteomes" id="UP000593892">
    <property type="component" value="Chromosome"/>
</dbReference>
<dbReference type="AlphaFoldDB" id="A0A7S7SI61"/>
<evidence type="ECO:0000313" key="1">
    <source>
        <dbReference type="EMBL" id="QOY86677.1"/>
    </source>
</evidence>
<gene>
    <name evidence="1" type="ORF">IRI77_28390</name>
</gene>
<dbReference type="RefSeq" id="WP_194448346.1">
    <property type="nucleotide sequence ID" value="NZ_CP063849.1"/>
</dbReference>
<proteinExistence type="predicted"/>
<evidence type="ECO:0000313" key="2">
    <source>
        <dbReference type="Proteomes" id="UP000593892"/>
    </source>
</evidence>
<dbReference type="EMBL" id="CP063849">
    <property type="protein sequence ID" value="QOY86677.1"/>
    <property type="molecule type" value="Genomic_DNA"/>
</dbReference>
<protein>
    <submittedName>
        <fullName evidence="1">Uncharacterized protein</fullName>
    </submittedName>
</protein>